<dbReference type="InterPro" id="IPR011620">
    <property type="entry name" value="Sig_transdc_His_kinase_LytS_TM"/>
</dbReference>
<evidence type="ECO:0000313" key="16">
    <source>
        <dbReference type="EMBL" id="RXI98609.1"/>
    </source>
</evidence>
<evidence type="ECO:0000256" key="8">
    <source>
        <dbReference type="ARBA" id="ARBA00022741"/>
    </source>
</evidence>
<dbReference type="Pfam" id="PF00512">
    <property type="entry name" value="HisKA"/>
    <property type="match status" value="1"/>
</dbReference>
<feature type="transmembrane region" description="Helical" evidence="14">
    <location>
        <begin position="7"/>
        <end position="28"/>
    </location>
</feature>
<dbReference type="EMBL" id="QOUX01000046">
    <property type="protein sequence ID" value="RXI98609.1"/>
    <property type="molecule type" value="Genomic_DNA"/>
</dbReference>
<feature type="domain" description="Histidine kinase" evidence="15">
    <location>
        <begin position="210"/>
        <end position="416"/>
    </location>
</feature>
<keyword evidence="17" id="KW-1185">Reference proteome</keyword>
<dbReference type="AlphaFoldDB" id="A0A4Q0VQX3"/>
<dbReference type="Proteomes" id="UP000290649">
    <property type="component" value="Unassembled WGS sequence"/>
</dbReference>
<protein>
    <recommendedName>
        <fullName evidence="3">histidine kinase</fullName>
        <ecNumber evidence="3">2.7.13.3</ecNumber>
    </recommendedName>
</protein>
<keyword evidence="6" id="KW-0808">Transferase</keyword>
<dbReference type="SUPFAM" id="SSF47384">
    <property type="entry name" value="Homodimeric domain of signal transducing histidine kinase"/>
    <property type="match status" value="1"/>
</dbReference>
<feature type="transmembrane region" description="Helical" evidence="14">
    <location>
        <begin position="97"/>
        <end position="121"/>
    </location>
</feature>
<evidence type="ECO:0000256" key="7">
    <source>
        <dbReference type="ARBA" id="ARBA00022692"/>
    </source>
</evidence>
<keyword evidence="11 14" id="KW-1133">Transmembrane helix</keyword>
<dbReference type="InterPro" id="IPR005467">
    <property type="entry name" value="His_kinase_dom"/>
</dbReference>
<keyword evidence="13 14" id="KW-0472">Membrane</keyword>
<keyword evidence="8" id="KW-0547">Nucleotide-binding</keyword>
<dbReference type="Gene3D" id="1.10.287.130">
    <property type="match status" value="1"/>
</dbReference>
<dbReference type="GO" id="GO:0005886">
    <property type="term" value="C:plasma membrane"/>
    <property type="evidence" value="ECO:0007669"/>
    <property type="project" value="UniProtKB-SubCell"/>
</dbReference>
<keyword evidence="9 16" id="KW-0418">Kinase</keyword>
<evidence type="ECO:0000256" key="11">
    <source>
        <dbReference type="ARBA" id="ARBA00022989"/>
    </source>
</evidence>
<organism evidence="16 17">
    <name type="scientific">Anaerobacillus alkaliphilus</name>
    <dbReference type="NCBI Taxonomy" id="1548597"/>
    <lineage>
        <taxon>Bacteria</taxon>
        <taxon>Bacillati</taxon>
        <taxon>Bacillota</taxon>
        <taxon>Bacilli</taxon>
        <taxon>Bacillales</taxon>
        <taxon>Bacillaceae</taxon>
        <taxon>Anaerobacillus</taxon>
    </lineage>
</organism>
<evidence type="ECO:0000256" key="13">
    <source>
        <dbReference type="ARBA" id="ARBA00023136"/>
    </source>
</evidence>
<keyword evidence="4" id="KW-1003">Cell membrane</keyword>
<dbReference type="SMART" id="SM00387">
    <property type="entry name" value="HATPase_c"/>
    <property type="match status" value="1"/>
</dbReference>
<keyword evidence="7 14" id="KW-0812">Transmembrane</keyword>
<keyword evidence="10" id="KW-0067">ATP-binding</keyword>
<dbReference type="PROSITE" id="PS50109">
    <property type="entry name" value="HIS_KIN"/>
    <property type="match status" value="1"/>
</dbReference>
<reference evidence="16 17" key="1">
    <citation type="journal article" date="2019" name="Int. J. Syst. Evol. Microbiol.">
        <title>Anaerobacillus alkaliphilus sp. nov., a novel alkaliphilic and moderately halophilic bacterium.</title>
        <authorList>
            <person name="Borsodi A.K."/>
            <person name="Aszalos J.M."/>
            <person name="Bihari P."/>
            <person name="Nagy I."/>
            <person name="Schumann P."/>
            <person name="Sproer C."/>
            <person name="Kovacs A.L."/>
            <person name="Boka K."/>
            <person name="Dobosy P."/>
            <person name="Ovari M."/>
            <person name="Szili-Kovacs T."/>
            <person name="Toth E."/>
        </authorList>
    </citation>
    <scope>NUCLEOTIDE SEQUENCE [LARGE SCALE GENOMIC DNA]</scope>
    <source>
        <strain evidence="16 17">B16-10</strain>
    </source>
</reference>
<gene>
    <name evidence="16" type="ORF">DS745_20040</name>
</gene>
<dbReference type="PANTHER" id="PTHR43065">
    <property type="entry name" value="SENSOR HISTIDINE KINASE"/>
    <property type="match status" value="1"/>
</dbReference>
<comment type="catalytic activity">
    <reaction evidence="1">
        <text>ATP + protein L-histidine = ADP + protein N-phospho-L-histidine.</text>
        <dbReference type="EC" id="2.7.13.3"/>
    </reaction>
</comment>
<evidence type="ECO:0000256" key="12">
    <source>
        <dbReference type="ARBA" id="ARBA00023012"/>
    </source>
</evidence>
<dbReference type="CDD" id="cd00082">
    <property type="entry name" value="HisKA"/>
    <property type="match status" value="1"/>
</dbReference>
<feature type="transmembrane region" description="Helical" evidence="14">
    <location>
        <begin position="165"/>
        <end position="185"/>
    </location>
</feature>
<evidence type="ECO:0000256" key="3">
    <source>
        <dbReference type="ARBA" id="ARBA00012438"/>
    </source>
</evidence>
<dbReference type="Gene3D" id="3.30.565.10">
    <property type="entry name" value="Histidine kinase-like ATPase, C-terminal domain"/>
    <property type="match status" value="1"/>
</dbReference>
<feature type="transmembrane region" description="Helical" evidence="14">
    <location>
        <begin position="69"/>
        <end position="91"/>
    </location>
</feature>
<evidence type="ECO:0000256" key="5">
    <source>
        <dbReference type="ARBA" id="ARBA00022553"/>
    </source>
</evidence>
<dbReference type="OrthoDB" id="9815750at2"/>
<dbReference type="SMART" id="SM00388">
    <property type="entry name" value="HisKA"/>
    <property type="match status" value="1"/>
</dbReference>
<dbReference type="InterPro" id="IPR003594">
    <property type="entry name" value="HATPase_dom"/>
</dbReference>
<dbReference type="InterPro" id="IPR036890">
    <property type="entry name" value="HATPase_C_sf"/>
</dbReference>
<comment type="caution">
    <text evidence="16">The sequence shown here is derived from an EMBL/GenBank/DDBJ whole genome shotgun (WGS) entry which is preliminary data.</text>
</comment>
<evidence type="ECO:0000313" key="17">
    <source>
        <dbReference type="Proteomes" id="UP000290649"/>
    </source>
</evidence>
<accession>A0A4Q0VQX3</accession>
<dbReference type="GO" id="GO:0005524">
    <property type="term" value="F:ATP binding"/>
    <property type="evidence" value="ECO:0007669"/>
    <property type="project" value="UniProtKB-KW"/>
</dbReference>
<evidence type="ECO:0000256" key="4">
    <source>
        <dbReference type="ARBA" id="ARBA00022475"/>
    </source>
</evidence>
<dbReference type="InterPro" id="IPR003661">
    <property type="entry name" value="HisK_dim/P_dom"/>
</dbReference>
<dbReference type="EC" id="2.7.13.3" evidence="3"/>
<evidence type="ECO:0000256" key="1">
    <source>
        <dbReference type="ARBA" id="ARBA00000085"/>
    </source>
</evidence>
<dbReference type="RefSeq" id="WP_129079963.1">
    <property type="nucleotide sequence ID" value="NZ_QOUX01000046.1"/>
</dbReference>
<proteinExistence type="predicted"/>
<dbReference type="Pfam" id="PF07694">
    <property type="entry name" value="5TM-5TMR_LYT"/>
    <property type="match status" value="1"/>
</dbReference>
<keyword evidence="5" id="KW-0597">Phosphoprotein</keyword>
<dbReference type="SUPFAM" id="SSF55874">
    <property type="entry name" value="ATPase domain of HSP90 chaperone/DNA topoisomerase II/histidine kinase"/>
    <property type="match status" value="1"/>
</dbReference>
<dbReference type="InterPro" id="IPR036097">
    <property type="entry name" value="HisK_dim/P_sf"/>
</dbReference>
<evidence type="ECO:0000256" key="9">
    <source>
        <dbReference type="ARBA" id="ARBA00022777"/>
    </source>
</evidence>
<dbReference type="InterPro" id="IPR004358">
    <property type="entry name" value="Sig_transdc_His_kin-like_C"/>
</dbReference>
<evidence type="ECO:0000256" key="6">
    <source>
        <dbReference type="ARBA" id="ARBA00022679"/>
    </source>
</evidence>
<dbReference type="PRINTS" id="PR00344">
    <property type="entry name" value="BCTRLSENSOR"/>
</dbReference>
<feature type="transmembrane region" description="Helical" evidence="14">
    <location>
        <begin position="133"/>
        <end position="153"/>
    </location>
</feature>
<dbReference type="GO" id="GO:0071555">
    <property type="term" value="P:cell wall organization"/>
    <property type="evidence" value="ECO:0007669"/>
    <property type="project" value="InterPro"/>
</dbReference>
<evidence type="ECO:0000256" key="2">
    <source>
        <dbReference type="ARBA" id="ARBA00004651"/>
    </source>
</evidence>
<dbReference type="GO" id="GO:0000155">
    <property type="term" value="F:phosphorelay sensor kinase activity"/>
    <property type="evidence" value="ECO:0007669"/>
    <property type="project" value="InterPro"/>
</dbReference>
<name>A0A4Q0VQX3_9BACI</name>
<dbReference type="PANTHER" id="PTHR43065:SF46">
    <property type="entry name" value="C4-DICARBOXYLATE TRANSPORT SENSOR PROTEIN DCTB"/>
    <property type="match status" value="1"/>
</dbReference>
<evidence type="ECO:0000256" key="14">
    <source>
        <dbReference type="SAM" id="Phobius"/>
    </source>
</evidence>
<dbReference type="Pfam" id="PF02518">
    <property type="entry name" value="HATPase_c"/>
    <property type="match status" value="1"/>
</dbReference>
<evidence type="ECO:0000256" key="10">
    <source>
        <dbReference type="ARBA" id="ARBA00022840"/>
    </source>
</evidence>
<keyword evidence="12" id="KW-0902">Two-component regulatory system</keyword>
<sequence>MYDVEGLLLNVLVLVFFLLFVPLVMLRNRKSATRHYKKKIFIVSSSLAIMTCITFPIDYSDGFFYDLRFVAQIIGSLYGGLPASVILWVITVGYRGIFGGLGVYSTLIVSTTILFLTVLFRQKFFFASKKKKVTMGACFSIITSSVVILNTMFLFNLPVINSADVAHFILQLCSIVSLIYIMEVARETTFINKRIIKAEKMEVVSHLASSISHEVRNPLAVVRGFLQMMQETDLPIEKRKEFLKISIDEIDRANDIIRNYLTFAKPSPENVEILNIKQELERAIEIIKPLANMNCVEIATNIHQSYVKGESQLLQQCLLNITKNCIEAMPNSGVLHVRTEEKHDQLLIEIVDSGTGMTEEQLSRLGEPYFTTKGRDGTGLGMMAAIKIIELMNGKIQIHSKINVGTNFEISLPRVSIVNEQIAATTEE</sequence>
<evidence type="ECO:0000259" key="15">
    <source>
        <dbReference type="PROSITE" id="PS50109"/>
    </source>
</evidence>
<comment type="subcellular location">
    <subcellularLocation>
        <location evidence="2">Cell membrane</location>
        <topology evidence="2">Multi-pass membrane protein</topology>
    </subcellularLocation>
</comment>
<feature type="transmembrane region" description="Helical" evidence="14">
    <location>
        <begin position="40"/>
        <end position="57"/>
    </location>
</feature>